<evidence type="ECO:0000313" key="2">
    <source>
        <dbReference type="EMBL" id="GAA4816056.1"/>
    </source>
</evidence>
<evidence type="ECO:0000256" key="1">
    <source>
        <dbReference type="SAM" id="SignalP"/>
    </source>
</evidence>
<protein>
    <submittedName>
        <fullName evidence="2">Uncharacterized protein</fullName>
    </submittedName>
</protein>
<accession>A0ABP9CTQ2</accession>
<feature type="signal peptide" evidence="1">
    <location>
        <begin position="1"/>
        <end position="24"/>
    </location>
</feature>
<name>A0ABP9CTQ2_9FLAO</name>
<sequence length="256" mass="29482">MIKKSISLLFMVLICISANFTVNAQEGSKNYTMLESIMLTPDNAKLKVLGDNIRAHNAKYHKDGVYKSSVYNISTGPNTGNIVWMMGPLMFKHLDARPSANGHDEDWRDNVMPYIKKVHTSEYWTMDDKLSNMSMMDGDNSKFPIVFVRYGEVDDDHGYAMDSFFEMVGKTVKAMDGVNPWGLYYNQFRQGNLGRHVAAVSFYKNWTDFDNDVSFRDTFDKTIGKDQWQKFINMGDSVFTNTWDEIWTFNAYMSGQ</sequence>
<keyword evidence="3" id="KW-1185">Reference proteome</keyword>
<dbReference type="EMBL" id="BAABJW010000004">
    <property type="protein sequence ID" value="GAA4816056.1"/>
    <property type="molecule type" value="Genomic_DNA"/>
</dbReference>
<feature type="chain" id="PRO_5046889984" evidence="1">
    <location>
        <begin position="25"/>
        <end position="256"/>
    </location>
</feature>
<dbReference type="Proteomes" id="UP001501433">
    <property type="component" value="Unassembled WGS sequence"/>
</dbReference>
<keyword evidence="1" id="KW-0732">Signal</keyword>
<gene>
    <name evidence="2" type="ORF">GCM10023330_25390</name>
</gene>
<proteinExistence type="predicted"/>
<comment type="caution">
    <text evidence="2">The sequence shown here is derived from an EMBL/GenBank/DDBJ whole genome shotgun (WGS) entry which is preliminary data.</text>
</comment>
<evidence type="ECO:0000313" key="3">
    <source>
        <dbReference type="Proteomes" id="UP001501433"/>
    </source>
</evidence>
<organism evidence="2 3">
    <name type="scientific">Litoribaculum gwangyangense</name>
    <dbReference type="NCBI Taxonomy" id="1130722"/>
    <lineage>
        <taxon>Bacteria</taxon>
        <taxon>Pseudomonadati</taxon>
        <taxon>Bacteroidota</taxon>
        <taxon>Flavobacteriia</taxon>
        <taxon>Flavobacteriales</taxon>
        <taxon>Flavobacteriaceae</taxon>
        <taxon>Litoribaculum</taxon>
    </lineage>
</organism>
<dbReference type="RefSeq" id="WP_345277393.1">
    <property type="nucleotide sequence ID" value="NZ_BAABJW010000004.1"/>
</dbReference>
<reference evidence="3" key="1">
    <citation type="journal article" date="2019" name="Int. J. Syst. Evol. Microbiol.">
        <title>The Global Catalogue of Microorganisms (GCM) 10K type strain sequencing project: providing services to taxonomists for standard genome sequencing and annotation.</title>
        <authorList>
            <consortium name="The Broad Institute Genomics Platform"/>
            <consortium name="The Broad Institute Genome Sequencing Center for Infectious Disease"/>
            <person name="Wu L."/>
            <person name="Ma J."/>
        </authorList>
    </citation>
    <scope>NUCLEOTIDE SEQUENCE [LARGE SCALE GENOMIC DNA]</scope>
    <source>
        <strain evidence="3">JCM 18325</strain>
    </source>
</reference>